<evidence type="ECO:0000256" key="7">
    <source>
        <dbReference type="ARBA" id="ARBA00044893"/>
    </source>
</evidence>
<evidence type="ECO:0000256" key="11">
    <source>
        <dbReference type="ARBA" id="ARBA00044903"/>
    </source>
</evidence>
<evidence type="ECO:0000256" key="9">
    <source>
        <dbReference type="ARBA" id="ARBA00044899"/>
    </source>
</evidence>
<feature type="transmembrane region" description="Helical" evidence="19">
    <location>
        <begin position="375"/>
        <end position="396"/>
    </location>
</feature>
<dbReference type="PANTHER" id="PTHR23512">
    <property type="entry name" value="MAJOR FACILITATOR SUPERFAMILY DOMAIN-CONTAINING PROTEIN 1"/>
    <property type="match status" value="1"/>
</dbReference>
<comment type="catalytic activity">
    <reaction evidence="10">
        <text>L-lysyl-L-lysine(out) = L-lysyl-L-lysine(in)</text>
        <dbReference type="Rhea" id="RHEA:79403"/>
        <dbReference type="ChEBI" id="CHEBI:229956"/>
    </reaction>
</comment>
<evidence type="ECO:0000256" key="17">
    <source>
        <dbReference type="ARBA" id="ARBA00045709"/>
    </source>
</evidence>
<reference evidence="21 22" key="1">
    <citation type="submission" date="2024-04" db="EMBL/GenBank/DDBJ databases">
        <title>Tritrichomonas musculus Genome.</title>
        <authorList>
            <person name="Alves-Ferreira E."/>
            <person name="Grigg M."/>
            <person name="Lorenzi H."/>
            <person name="Galac M."/>
        </authorList>
    </citation>
    <scope>NUCLEOTIDE SEQUENCE [LARGE SCALE GENOMIC DNA]</scope>
    <source>
        <strain evidence="21 22">EAF2021</strain>
    </source>
</reference>
<comment type="function">
    <text evidence="17">Lysosomal dipeptide uniporter that selectively exports lysine, arginine or histidine-containing dipeptides with a net positive charge from the lysosome lumen into the cytosol. Could play a role in a specific type of protein O-glycosylation indirectly regulating macrophages migration and tissue invasion. Also essential for liver homeostasis.</text>
</comment>
<comment type="catalytic activity">
    <reaction evidence="12">
        <text>L-histidyl-L-alpha-amino acid(out) = L-histidyl-L-alpha-amino acid(in)</text>
        <dbReference type="Rhea" id="RHEA:79379"/>
        <dbReference type="ChEBI" id="CHEBI:229964"/>
    </reaction>
</comment>
<evidence type="ECO:0000256" key="13">
    <source>
        <dbReference type="ARBA" id="ARBA00044919"/>
    </source>
</evidence>
<feature type="transmembrane region" description="Helical" evidence="19">
    <location>
        <begin position="286"/>
        <end position="304"/>
    </location>
</feature>
<evidence type="ECO:0000256" key="1">
    <source>
        <dbReference type="ARBA" id="ARBA00004141"/>
    </source>
</evidence>
<dbReference type="PANTHER" id="PTHR23512:SF11">
    <property type="entry name" value="MAJOR FACILITATOR SUPERFAMILY PROTEIN"/>
    <property type="match status" value="1"/>
</dbReference>
<comment type="catalytic activity">
    <reaction evidence="2">
        <text>L-lysyl-L-alanine(out) = L-lysyl-L-alanine(in)</text>
        <dbReference type="Rhea" id="RHEA:79399"/>
        <dbReference type="ChEBI" id="CHEBI:229954"/>
    </reaction>
</comment>
<feature type="transmembrane region" description="Helical" evidence="19">
    <location>
        <begin position="316"/>
        <end position="335"/>
    </location>
</feature>
<dbReference type="InterPro" id="IPR020846">
    <property type="entry name" value="MFS_dom"/>
</dbReference>
<comment type="catalytic activity">
    <reaction evidence="6">
        <text>L-lysyl-L-alpha-amino acid(out) = L-lysyl-L-alpha-amino acid(in)</text>
        <dbReference type="Rhea" id="RHEA:79387"/>
        <dbReference type="ChEBI" id="CHEBI:229965"/>
    </reaction>
</comment>
<comment type="catalytic activity">
    <reaction evidence="4">
        <text>L-alpha-aminoacyl-L-arginine(out) = L-alpha-aminoacyl-L-arginine(in)</text>
        <dbReference type="Rhea" id="RHEA:79367"/>
        <dbReference type="ChEBI" id="CHEBI:229968"/>
    </reaction>
</comment>
<name>A0ABR2KG13_9EUKA</name>
<feature type="domain" description="Major facilitator superfamily (MFS) profile" evidence="20">
    <location>
        <begin position="30"/>
        <end position="444"/>
    </location>
</feature>
<comment type="catalytic activity">
    <reaction evidence="5">
        <text>L-alpha-aminoacyl-L-histidine(out) = L-alpha-aminoacyl-L-histidine(in)</text>
        <dbReference type="Rhea" id="RHEA:79375"/>
        <dbReference type="ChEBI" id="CHEBI:229967"/>
    </reaction>
</comment>
<sequence>MYLDSKSKGTDEQIIEKEHNLRFHIHRISLYILLSLSYAICLFFRSCPSMVADKMAQDYAVNKSNIGIFTSIYFYTYAITQPFVGLFVDVTEPGYIIGTSLLIGSTGNFVCGAGKSMLVGCIARAFVGIGCGPVYVSVNRCLVNWFEVHSYAFVLGIVHAIGSLGYLVAQGPLAAMADNFGWRKSFYSVGIVGIIIGILVLFFVRGNPVVFHYKPLNKSLDKNAPDTPFKEKLQILISNIKTVVVSYPLWLCILYSIFTNGPFYVINGMWGTQYLEDVLEYSPQKAGNTMMVLTITGIIGNVIVPPICYLFKTRKWILAISAFIIGGVTFVFIFLNKDKMTLIIVCVIFSIYSILGSTCSIIYSLGVDFFNPKLAGAVIGLMNLFLFLVSAVFIAISSKILDIYGTIPETSKYTFEGYRMGLWVVCIVSYALAFIFILFVPEKKFEREVEVENSNIDKNLLSSEDNKHFTE</sequence>
<gene>
    <name evidence="21" type="ORF">M9Y10_034773</name>
</gene>
<protein>
    <recommendedName>
        <fullName evidence="15">Lysosomal dipeptide transporter MFSD1</fullName>
    </recommendedName>
    <alternativeName>
        <fullName evidence="16">Major facilitator superfamily domain-containing protein 1</fullName>
    </alternativeName>
</protein>
<dbReference type="Proteomes" id="UP001470230">
    <property type="component" value="Unassembled WGS sequence"/>
</dbReference>
<comment type="catalytic activity">
    <reaction evidence="11">
        <text>L-arginyl-glycine(out) = L-arginyl-glycine(in)</text>
        <dbReference type="Rhea" id="RHEA:79391"/>
        <dbReference type="ChEBI" id="CHEBI:229955"/>
    </reaction>
</comment>
<feature type="transmembrane region" description="Helical" evidence="19">
    <location>
        <begin position="185"/>
        <end position="204"/>
    </location>
</feature>
<evidence type="ECO:0000256" key="8">
    <source>
        <dbReference type="ARBA" id="ARBA00044898"/>
    </source>
</evidence>
<comment type="catalytic activity">
    <reaction evidence="7">
        <text>L-alpha-aminoacyl-L-lysine(out) = L-alpha-aminoacyl-L-lysine(in)</text>
        <dbReference type="Rhea" id="RHEA:79383"/>
        <dbReference type="ChEBI" id="CHEBI:229966"/>
    </reaction>
</comment>
<evidence type="ECO:0000256" key="18">
    <source>
        <dbReference type="ARBA" id="ARBA00046376"/>
    </source>
</evidence>
<feature type="transmembrane region" description="Helical" evidence="19">
    <location>
        <begin position="66"/>
        <end position="88"/>
    </location>
</feature>
<accession>A0ABR2KG13</accession>
<dbReference type="PROSITE" id="PS50850">
    <property type="entry name" value="MFS"/>
    <property type="match status" value="1"/>
</dbReference>
<evidence type="ECO:0000256" key="15">
    <source>
        <dbReference type="ARBA" id="ARBA00044985"/>
    </source>
</evidence>
<evidence type="ECO:0000256" key="2">
    <source>
        <dbReference type="ARBA" id="ARBA00044876"/>
    </source>
</evidence>
<keyword evidence="19" id="KW-0812">Transmembrane</keyword>
<dbReference type="Gene3D" id="1.20.1250.20">
    <property type="entry name" value="MFS general substrate transporter like domains"/>
    <property type="match status" value="2"/>
</dbReference>
<keyword evidence="22" id="KW-1185">Reference proteome</keyword>
<evidence type="ECO:0000256" key="4">
    <source>
        <dbReference type="ARBA" id="ARBA00044881"/>
    </source>
</evidence>
<evidence type="ECO:0000313" key="22">
    <source>
        <dbReference type="Proteomes" id="UP001470230"/>
    </source>
</evidence>
<evidence type="ECO:0000256" key="10">
    <source>
        <dbReference type="ARBA" id="ARBA00044900"/>
    </source>
</evidence>
<evidence type="ECO:0000256" key="3">
    <source>
        <dbReference type="ARBA" id="ARBA00044878"/>
    </source>
</evidence>
<organism evidence="21 22">
    <name type="scientific">Tritrichomonas musculus</name>
    <dbReference type="NCBI Taxonomy" id="1915356"/>
    <lineage>
        <taxon>Eukaryota</taxon>
        <taxon>Metamonada</taxon>
        <taxon>Parabasalia</taxon>
        <taxon>Tritrichomonadida</taxon>
        <taxon>Tritrichomonadidae</taxon>
        <taxon>Tritrichomonas</taxon>
    </lineage>
</organism>
<dbReference type="Pfam" id="PF07690">
    <property type="entry name" value="MFS_1"/>
    <property type="match status" value="1"/>
</dbReference>
<evidence type="ECO:0000256" key="6">
    <source>
        <dbReference type="ARBA" id="ARBA00044891"/>
    </source>
</evidence>
<feature type="transmembrane region" description="Helical" evidence="19">
    <location>
        <begin position="417"/>
        <end position="440"/>
    </location>
</feature>
<feature type="transmembrane region" description="Helical" evidence="19">
    <location>
        <begin position="118"/>
        <end position="138"/>
    </location>
</feature>
<dbReference type="EMBL" id="JAPFFF010000005">
    <property type="protein sequence ID" value="KAK8890014.1"/>
    <property type="molecule type" value="Genomic_DNA"/>
</dbReference>
<evidence type="ECO:0000256" key="5">
    <source>
        <dbReference type="ARBA" id="ARBA00044884"/>
    </source>
</evidence>
<comment type="catalytic activity">
    <reaction evidence="14">
        <text>L-lysyl-glycine(out) = L-lysyl-glycine(in)</text>
        <dbReference type="Rhea" id="RHEA:79407"/>
        <dbReference type="ChEBI" id="CHEBI:191202"/>
    </reaction>
</comment>
<comment type="catalytic activity">
    <reaction evidence="13">
        <text>L-alanyl-L-lysine(out) = L-alanyl-L-lysine(in)</text>
        <dbReference type="Rhea" id="RHEA:79415"/>
        <dbReference type="ChEBI" id="CHEBI:192470"/>
    </reaction>
</comment>
<dbReference type="InterPro" id="IPR052187">
    <property type="entry name" value="MFSD1"/>
</dbReference>
<evidence type="ECO:0000313" key="21">
    <source>
        <dbReference type="EMBL" id="KAK8890014.1"/>
    </source>
</evidence>
<comment type="catalytic activity">
    <reaction evidence="9">
        <text>L-arginyl-L-alpha-amino acid(out) = L-arginyl-L-alpha-amino acid(in)</text>
        <dbReference type="Rhea" id="RHEA:79371"/>
        <dbReference type="ChEBI" id="CHEBI:84315"/>
    </reaction>
</comment>
<feature type="transmembrane region" description="Helical" evidence="19">
    <location>
        <begin position="150"/>
        <end position="173"/>
    </location>
</feature>
<feature type="transmembrane region" description="Helical" evidence="19">
    <location>
        <begin position="28"/>
        <end position="45"/>
    </location>
</feature>
<proteinExistence type="predicted"/>
<comment type="catalytic activity">
    <reaction evidence="8">
        <text>L-aspartyl-L-lysine(out) = L-aspartyl-L-lysine(in)</text>
        <dbReference type="Rhea" id="RHEA:79411"/>
        <dbReference type="ChEBI" id="CHEBI:229953"/>
    </reaction>
</comment>
<dbReference type="CDD" id="cd06174">
    <property type="entry name" value="MFS"/>
    <property type="match status" value="1"/>
</dbReference>
<evidence type="ECO:0000259" key="20">
    <source>
        <dbReference type="PROSITE" id="PS50850"/>
    </source>
</evidence>
<comment type="caution">
    <text evidence="21">The sequence shown here is derived from an EMBL/GenBank/DDBJ whole genome shotgun (WGS) entry which is preliminary data.</text>
</comment>
<evidence type="ECO:0000256" key="19">
    <source>
        <dbReference type="SAM" id="Phobius"/>
    </source>
</evidence>
<keyword evidence="19" id="KW-1133">Transmembrane helix</keyword>
<evidence type="ECO:0000256" key="14">
    <source>
        <dbReference type="ARBA" id="ARBA00044924"/>
    </source>
</evidence>
<feature type="transmembrane region" description="Helical" evidence="19">
    <location>
        <begin position="342"/>
        <end position="363"/>
    </location>
</feature>
<evidence type="ECO:0000256" key="16">
    <source>
        <dbReference type="ARBA" id="ARBA00045018"/>
    </source>
</evidence>
<evidence type="ECO:0000256" key="12">
    <source>
        <dbReference type="ARBA" id="ARBA00044912"/>
    </source>
</evidence>
<keyword evidence="19" id="KW-0472">Membrane</keyword>
<comment type="subcellular location">
    <subcellularLocation>
        <location evidence="1">Membrane</location>
        <topology evidence="1">Multi-pass membrane protein</topology>
    </subcellularLocation>
</comment>
<dbReference type="InterPro" id="IPR011701">
    <property type="entry name" value="MFS"/>
</dbReference>
<dbReference type="SUPFAM" id="SSF103473">
    <property type="entry name" value="MFS general substrate transporter"/>
    <property type="match status" value="1"/>
</dbReference>
<feature type="transmembrane region" description="Helical" evidence="19">
    <location>
        <begin position="247"/>
        <end position="266"/>
    </location>
</feature>
<comment type="catalytic activity">
    <reaction evidence="3">
        <text>L-histidyl-glycine(out) = L-histidyl-glycine(in)</text>
        <dbReference type="Rhea" id="RHEA:79395"/>
        <dbReference type="ChEBI" id="CHEBI:229957"/>
    </reaction>
</comment>
<comment type="subunit">
    <text evidence="18">Homodimer. Interacts with lysosomal protein GLMP (via lumenal domain); the interaction starts while both proteins are still in the endoplasmic reticulum and is required for stabilization of MFSD1 in lysosomes but has no direct effect on its targeting to lysosomes or transporter activity.</text>
</comment>
<dbReference type="InterPro" id="IPR036259">
    <property type="entry name" value="MFS_trans_sf"/>
</dbReference>